<dbReference type="STRING" id="7994.ENSAMXP00000032675"/>
<reference evidence="9" key="4">
    <citation type="submission" date="2025-09" db="UniProtKB">
        <authorList>
            <consortium name="Ensembl"/>
        </authorList>
    </citation>
    <scope>IDENTIFICATION</scope>
</reference>
<keyword evidence="6" id="KW-0175">Coiled coil</keyword>
<feature type="domain" description="Enkurin" evidence="8">
    <location>
        <begin position="164"/>
        <end position="256"/>
    </location>
</feature>
<evidence type="ECO:0000256" key="7">
    <source>
        <dbReference type="SAM" id="MobiDB-lite"/>
    </source>
</evidence>
<dbReference type="FunCoup" id="A0A3B1IT21">
    <property type="interactions" value="84"/>
</dbReference>
<dbReference type="Ensembl" id="ENSAMXT00000038291.1">
    <property type="protein sequence ID" value="ENSAMXP00000032675.1"/>
    <property type="gene ID" value="ENSAMXG00000032801.1"/>
</dbReference>
<dbReference type="Proteomes" id="UP000018467">
    <property type="component" value="Unassembled WGS sequence"/>
</dbReference>
<evidence type="ECO:0000256" key="6">
    <source>
        <dbReference type="SAM" id="Coils"/>
    </source>
</evidence>
<reference evidence="10" key="1">
    <citation type="submission" date="2013-03" db="EMBL/GenBank/DDBJ databases">
        <authorList>
            <person name="Jeffery W."/>
            <person name="Warren W."/>
            <person name="Wilson R.K."/>
        </authorList>
    </citation>
    <scope>NUCLEOTIDE SEQUENCE</scope>
    <source>
        <strain evidence="10">female</strain>
    </source>
</reference>
<keyword evidence="5" id="KW-0966">Cell projection</keyword>
<dbReference type="PROSITE" id="PS51665">
    <property type="entry name" value="ENKURIN"/>
    <property type="match status" value="1"/>
</dbReference>
<evidence type="ECO:0000259" key="8">
    <source>
        <dbReference type="PROSITE" id="PS51665"/>
    </source>
</evidence>
<accession>A0A3B1IT21</accession>
<evidence type="ECO:0000256" key="5">
    <source>
        <dbReference type="ARBA" id="ARBA00023273"/>
    </source>
</evidence>
<dbReference type="InterPro" id="IPR052102">
    <property type="entry name" value="Enkurin_domain-protein"/>
</dbReference>
<evidence type="ECO:0000256" key="2">
    <source>
        <dbReference type="ARBA" id="ARBA00004245"/>
    </source>
</evidence>
<evidence type="ECO:0000256" key="1">
    <source>
        <dbReference type="ARBA" id="ARBA00004138"/>
    </source>
</evidence>
<keyword evidence="4" id="KW-0206">Cytoskeleton</keyword>
<sequence length="259" mass="30815">MSKTIYPLESTYNLISREEEKIYKPPRYISKFREQVKHEKQLNKASSKTMGPPKVDVPSPDKYLLKHSKEPRLPEKKPFSYGDEGHSKKPQVPARTDYPPMGVHTKKNFVKSNVIENIMAVPRKPQPTYTDTRNGDKQLLENSGLVSKYIKKKDYGQTPEYLQQRREETRREQEEYDNYVKERMKQGAMKQLPEEERQQILQGLKKNWDELHHQFQKLSLVTDTASKKNRKEHLEMKMKQLEKDIEMMERYKIIYIANN</sequence>
<feature type="compositionally biased region" description="Basic and acidic residues" evidence="7">
    <location>
        <begin position="63"/>
        <end position="87"/>
    </location>
</feature>
<proteinExistence type="predicted"/>
<dbReference type="RefSeq" id="XP_022532097.1">
    <property type="nucleotide sequence ID" value="XM_022676376.2"/>
</dbReference>
<dbReference type="GeneTree" id="ENSGT00940000153866"/>
<dbReference type="Pfam" id="PF13864">
    <property type="entry name" value="Enkurin"/>
    <property type="match status" value="1"/>
</dbReference>
<evidence type="ECO:0000256" key="4">
    <source>
        <dbReference type="ARBA" id="ARBA00023212"/>
    </source>
</evidence>
<evidence type="ECO:0000256" key="3">
    <source>
        <dbReference type="ARBA" id="ARBA00022490"/>
    </source>
</evidence>
<keyword evidence="10" id="KW-1185">Reference proteome</keyword>
<protein>
    <submittedName>
        <fullName evidence="9">Enkurin, TRPC channel interacting protein</fullName>
    </submittedName>
</protein>
<organism evidence="9 10">
    <name type="scientific">Astyanax mexicanus</name>
    <name type="common">Blind cave fish</name>
    <name type="synonym">Astyanax fasciatus mexicanus</name>
    <dbReference type="NCBI Taxonomy" id="7994"/>
    <lineage>
        <taxon>Eukaryota</taxon>
        <taxon>Metazoa</taxon>
        <taxon>Chordata</taxon>
        <taxon>Craniata</taxon>
        <taxon>Vertebrata</taxon>
        <taxon>Euteleostomi</taxon>
        <taxon>Actinopterygii</taxon>
        <taxon>Neopterygii</taxon>
        <taxon>Teleostei</taxon>
        <taxon>Ostariophysi</taxon>
        <taxon>Characiformes</taxon>
        <taxon>Characoidei</taxon>
        <taxon>Acestrorhamphidae</taxon>
        <taxon>Acestrorhamphinae</taxon>
        <taxon>Astyanax</taxon>
    </lineage>
</organism>
<comment type="subcellular location">
    <subcellularLocation>
        <location evidence="1">Cell projection</location>
        <location evidence="1">Cilium</location>
    </subcellularLocation>
    <subcellularLocation>
        <location evidence="2">Cytoplasm</location>
        <location evidence="2">Cytoskeleton</location>
    </subcellularLocation>
</comment>
<reference evidence="10" key="2">
    <citation type="journal article" date="2014" name="Nat. Commun.">
        <title>The cavefish genome reveals candidate genes for eye loss.</title>
        <authorList>
            <person name="McGaugh S.E."/>
            <person name="Gross J.B."/>
            <person name="Aken B."/>
            <person name="Blin M."/>
            <person name="Borowsky R."/>
            <person name="Chalopin D."/>
            <person name="Hinaux H."/>
            <person name="Jeffery W.R."/>
            <person name="Keene A."/>
            <person name="Ma L."/>
            <person name="Minx P."/>
            <person name="Murphy D."/>
            <person name="O'Quin K.E."/>
            <person name="Retaux S."/>
            <person name="Rohner N."/>
            <person name="Searle S.M."/>
            <person name="Stahl B.A."/>
            <person name="Tabin C."/>
            <person name="Volff J.N."/>
            <person name="Yoshizawa M."/>
            <person name="Warren W.C."/>
        </authorList>
    </citation>
    <scope>NUCLEOTIDE SEQUENCE [LARGE SCALE GENOMIC DNA]</scope>
    <source>
        <strain evidence="10">female</strain>
    </source>
</reference>
<dbReference type="InParanoid" id="A0A3B1IT21"/>
<dbReference type="GO" id="GO:0001669">
    <property type="term" value="C:acrosomal vesicle"/>
    <property type="evidence" value="ECO:0007669"/>
    <property type="project" value="TreeGrafter"/>
</dbReference>
<dbReference type="GO" id="GO:0005879">
    <property type="term" value="C:axonemal microtubule"/>
    <property type="evidence" value="ECO:0007669"/>
    <property type="project" value="TreeGrafter"/>
</dbReference>
<feature type="coiled-coil region" evidence="6">
    <location>
        <begin position="224"/>
        <end position="251"/>
    </location>
</feature>
<evidence type="ECO:0000313" key="9">
    <source>
        <dbReference type="Ensembl" id="ENSAMXP00000032675.1"/>
    </source>
</evidence>
<feature type="region of interest" description="Disordered" evidence="7">
    <location>
        <begin position="35"/>
        <end position="104"/>
    </location>
</feature>
<dbReference type="Bgee" id="ENSAMXG00000032801">
    <property type="expression patterns" value="Expressed in olfactory epithelium and 9 other cell types or tissues"/>
</dbReference>
<dbReference type="GO" id="GO:0005516">
    <property type="term" value="F:calmodulin binding"/>
    <property type="evidence" value="ECO:0007669"/>
    <property type="project" value="TreeGrafter"/>
</dbReference>
<reference evidence="9" key="3">
    <citation type="submission" date="2025-08" db="UniProtKB">
        <authorList>
            <consortium name="Ensembl"/>
        </authorList>
    </citation>
    <scope>IDENTIFICATION</scope>
</reference>
<dbReference type="InterPro" id="IPR027012">
    <property type="entry name" value="Enkurin_dom"/>
</dbReference>
<keyword evidence="3" id="KW-0963">Cytoplasm</keyword>
<evidence type="ECO:0000313" key="10">
    <source>
        <dbReference type="Proteomes" id="UP000018467"/>
    </source>
</evidence>
<dbReference type="AlphaFoldDB" id="A0A3B1IT21"/>
<dbReference type="GeneID" id="111193921"/>
<name>A0A3B1IT21_ASTMX</name>
<dbReference type="KEGG" id="amex:111193921"/>
<dbReference type="PANTHER" id="PTHR21490:SF0">
    <property type="entry name" value="ENKURIN"/>
    <property type="match status" value="1"/>
</dbReference>
<dbReference type="PANTHER" id="PTHR21490">
    <property type="entry name" value="ENKURIN-RELATED"/>
    <property type="match status" value="1"/>
</dbReference>